<dbReference type="GO" id="GO:0016020">
    <property type="term" value="C:membrane"/>
    <property type="evidence" value="ECO:0007669"/>
    <property type="project" value="GOC"/>
</dbReference>
<protein>
    <submittedName>
        <fullName evidence="10">Unannotated protein</fullName>
    </submittedName>
</protein>
<evidence type="ECO:0000256" key="3">
    <source>
        <dbReference type="ARBA" id="ARBA00022989"/>
    </source>
</evidence>
<evidence type="ECO:0000256" key="5">
    <source>
        <dbReference type="ARBA" id="ARBA00023098"/>
    </source>
</evidence>
<dbReference type="InterPro" id="IPR006694">
    <property type="entry name" value="Fatty_acid_hydroxylase"/>
</dbReference>
<keyword evidence="5" id="KW-0443">Lipid metabolism</keyword>
<dbReference type="PANTHER" id="PTHR21624">
    <property type="entry name" value="STEROL DESATURASE-RELATED PROTEIN"/>
    <property type="match status" value="1"/>
</dbReference>
<dbReference type="InterPro" id="IPR051689">
    <property type="entry name" value="Sterol_desaturase/TMEM195"/>
</dbReference>
<evidence type="ECO:0000256" key="1">
    <source>
        <dbReference type="ARBA" id="ARBA00004127"/>
    </source>
</evidence>
<proteinExistence type="predicted"/>
<dbReference type="Pfam" id="PF04116">
    <property type="entry name" value="FA_hydroxylase"/>
    <property type="match status" value="1"/>
</dbReference>
<keyword evidence="4" id="KW-0560">Oxidoreductase</keyword>
<feature type="transmembrane region" description="Helical" evidence="8">
    <location>
        <begin position="148"/>
        <end position="167"/>
    </location>
</feature>
<evidence type="ECO:0000256" key="7">
    <source>
        <dbReference type="SAM" id="MobiDB-lite"/>
    </source>
</evidence>
<dbReference type="GO" id="GO:0006643">
    <property type="term" value="P:membrane lipid metabolic process"/>
    <property type="evidence" value="ECO:0007669"/>
    <property type="project" value="TreeGrafter"/>
</dbReference>
<evidence type="ECO:0000256" key="2">
    <source>
        <dbReference type="ARBA" id="ARBA00022692"/>
    </source>
</evidence>
<keyword evidence="2 8" id="KW-0812">Transmembrane</keyword>
<keyword evidence="3 8" id="KW-1133">Transmembrane helix</keyword>
<gene>
    <name evidence="10" type="ORF">UFOPK3522_01805</name>
</gene>
<comment type="subcellular location">
    <subcellularLocation>
        <location evidence="1">Endomembrane system</location>
        <topology evidence="1">Multi-pass membrane protein</topology>
    </subcellularLocation>
</comment>
<evidence type="ECO:0000256" key="8">
    <source>
        <dbReference type="SAM" id="Phobius"/>
    </source>
</evidence>
<evidence type="ECO:0000256" key="4">
    <source>
        <dbReference type="ARBA" id="ARBA00023002"/>
    </source>
</evidence>
<dbReference type="AlphaFoldDB" id="A0A6J6A7E4"/>
<dbReference type="GO" id="GO:0005506">
    <property type="term" value="F:iron ion binding"/>
    <property type="evidence" value="ECO:0007669"/>
    <property type="project" value="InterPro"/>
</dbReference>
<dbReference type="GO" id="GO:0008610">
    <property type="term" value="P:lipid biosynthetic process"/>
    <property type="evidence" value="ECO:0007669"/>
    <property type="project" value="InterPro"/>
</dbReference>
<dbReference type="PANTHER" id="PTHR21624:SF1">
    <property type="entry name" value="ALKYLGLYCEROL MONOOXYGENASE"/>
    <property type="match status" value="1"/>
</dbReference>
<name>A0A6J6A7E4_9ZZZZ</name>
<feature type="compositionally biased region" description="Polar residues" evidence="7">
    <location>
        <begin position="291"/>
        <end position="303"/>
    </location>
</feature>
<organism evidence="10">
    <name type="scientific">freshwater metagenome</name>
    <dbReference type="NCBI Taxonomy" id="449393"/>
    <lineage>
        <taxon>unclassified sequences</taxon>
        <taxon>metagenomes</taxon>
        <taxon>ecological metagenomes</taxon>
    </lineage>
</organism>
<accession>A0A6J6A7E4</accession>
<sequence length="316" mass="35696">MHDLVLFAVPFFIVFLVLEAVSFKIAKAEDGIVGYERRDTATSLTMGVGSVVIGAVWALVVIVFYAALYTISPLRMPTDQIWPWVLLFFLDDLAFYSYHRISHEVRVFWASHVVHHSSQHYNLSTALRQPWVPITAVPFWAPLALLGYQPWMIFAMQSVSLIYQFFLHTERIHRFPKPIEFIFNTPSHHRVHHGTNDLYLDRNYGGILIIWDRIFGSFEPEDERAVYGLTTNIETFNPVRVAFHEYVAVWNDVRHAHGLRNKLGHLFGGPGWQPGDKDRGLAGAQARAASSGPQVAAWNNPSAAESAERGPAAGTS</sequence>
<feature type="domain" description="Fatty acid hydroxylase" evidence="9">
    <location>
        <begin position="84"/>
        <end position="217"/>
    </location>
</feature>
<dbReference type="EMBL" id="CAESAO010000255">
    <property type="protein sequence ID" value="CAB4347673.1"/>
    <property type="molecule type" value="Genomic_DNA"/>
</dbReference>
<evidence type="ECO:0000259" key="9">
    <source>
        <dbReference type="Pfam" id="PF04116"/>
    </source>
</evidence>
<dbReference type="GO" id="GO:0005783">
    <property type="term" value="C:endoplasmic reticulum"/>
    <property type="evidence" value="ECO:0007669"/>
    <property type="project" value="TreeGrafter"/>
</dbReference>
<dbReference type="GO" id="GO:0050479">
    <property type="term" value="F:glyceryl-ether monooxygenase activity"/>
    <property type="evidence" value="ECO:0007669"/>
    <property type="project" value="TreeGrafter"/>
</dbReference>
<keyword evidence="6 8" id="KW-0472">Membrane</keyword>
<reference evidence="10" key="1">
    <citation type="submission" date="2020-05" db="EMBL/GenBank/DDBJ databases">
        <authorList>
            <person name="Chiriac C."/>
            <person name="Salcher M."/>
            <person name="Ghai R."/>
            <person name="Kavagutti S V."/>
        </authorList>
    </citation>
    <scope>NUCLEOTIDE SEQUENCE</scope>
</reference>
<feature type="transmembrane region" description="Helical" evidence="8">
    <location>
        <begin position="44"/>
        <end position="69"/>
    </location>
</feature>
<feature type="region of interest" description="Disordered" evidence="7">
    <location>
        <begin position="274"/>
        <end position="316"/>
    </location>
</feature>
<evidence type="ECO:0000313" key="10">
    <source>
        <dbReference type="EMBL" id="CAB4347673.1"/>
    </source>
</evidence>
<evidence type="ECO:0000256" key="6">
    <source>
        <dbReference type="ARBA" id="ARBA00023136"/>
    </source>
</evidence>